<comment type="similarity">
    <text evidence="2 7">Belongs to the TVP38/TMEM64 family.</text>
</comment>
<evidence type="ECO:0000256" key="1">
    <source>
        <dbReference type="ARBA" id="ARBA00004651"/>
    </source>
</evidence>
<name>A0A9X3MNP3_9ACTN</name>
<sequence>MPRLPADPARRRALARLGLAVLALVALVGVLALTVGVPAPSQLVTWARSAGPAAPVLFVLFAAVSTCVMFPGQVIAAAAGVVFGVAGGIALTLTAATLGAVLAFLLARGVGARPISRLLGPRATHWRTWIAERGFSAVLTARLLPGTPASVLNYAAGLTPMKLRAFAAAVALGAVPKTVAYVALGGALSAPFSGRGLLAISLYAATALAGALLARHQVRAARRARLA</sequence>
<evidence type="ECO:0000313" key="9">
    <source>
        <dbReference type="EMBL" id="MDA0158966.1"/>
    </source>
</evidence>
<comment type="caution">
    <text evidence="9">The sequence shown here is derived from an EMBL/GenBank/DDBJ whole genome shotgun (WGS) entry which is preliminary data.</text>
</comment>
<gene>
    <name evidence="9" type="ORF">OM076_01715</name>
</gene>
<keyword evidence="6 7" id="KW-0472">Membrane</keyword>
<evidence type="ECO:0000256" key="7">
    <source>
        <dbReference type="RuleBase" id="RU366058"/>
    </source>
</evidence>
<evidence type="ECO:0000259" key="8">
    <source>
        <dbReference type="Pfam" id="PF09335"/>
    </source>
</evidence>
<accession>A0A9X3MNP3</accession>
<dbReference type="RefSeq" id="WP_270037614.1">
    <property type="nucleotide sequence ID" value="NZ_JAPDOD010000001.1"/>
</dbReference>
<dbReference type="PANTHER" id="PTHR12677">
    <property type="entry name" value="GOLGI APPARATUS MEMBRANE PROTEIN TVP38-RELATED"/>
    <property type="match status" value="1"/>
</dbReference>
<dbReference type="InterPro" id="IPR032816">
    <property type="entry name" value="VTT_dom"/>
</dbReference>
<dbReference type="GO" id="GO:0005886">
    <property type="term" value="C:plasma membrane"/>
    <property type="evidence" value="ECO:0007669"/>
    <property type="project" value="UniProtKB-SubCell"/>
</dbReference>
<keyword evidence="4 7" id="KW-0812">Transmembrane</keyword>
<keyword evidence="3 7" id="KW-1003">Cell membrane</keyword>
<evidence type="ECO:0000313" key="10">
    <source>
        <dbReference type="Proteomes" id="UP001149140"/>
    </source>
</evidence>
<dbReference type="Proteomes" id="UP001149140">
    <property type="component" value="Unassembled WGS sequence"/>
</dbReference>
<evidence type="ECO:0000256" key="6">
    <source>
        <dbReference type="ARBA" id="ARBA00023136"/>
    </source>
</evidence>
<dbReference type="EMBL" id="JAPDOD010000001">
    <property type="protein sequence ID" value="MDA0158966.1"/>
    <property type="molecule type" value="Genomic_DNA"/>
</dbReference>
<feature type="transmembrane region" description="Helical" evidence="7">
    <location>
        <begin position="56"/>
        <end position="75"/>
    </location>
</feature>
<proteinExistence type="inferred from homology"/>
<evidence type="ECO:0000256" key="4">
    <source>
        <dbReference type="ARBA" id="ARBA00022692"/>
    </source>
</evidence>
<organism evidence="9 10">
    <name type="scientific">Solirubrobacter ginsenosidimutans</name>
    <dbReference type="NCBI Taxonomy" id="490573"/>
    <lineage>
        <taxon>Bacteria</taxon>
        <taxon>Bacillati</taxon>
        <taxon>Actinomycetota</taxon>
        <taxon>Thermoleophilia</taxon>
        <taxon>Solirubrobacterales</taxon>
        <taxon>Solirubrobacteraceae</taxon>
        <taxon>Solirubrobacter</taxon>
    </lineage>
</organism>
<feature type="transmembrane region" description="Helical" evidence="7">
    <location>
        <begin position="82"/>
        <end position="106"/>
    </location>
</feature>
<dbReference type="PANTHER" id="PTHR12677:SF59">
    <property type="entry name" value="GOLGI APPARATUS MEMBRANE PROTEIN TVP38-RELATED"/>
    <property type="match status" value="1"/>
</dbReference>
<feature type="transmembrane region" description="Helical" evidence="7">
    <location>
        <begin position="165"/>
        <end position="184"/>
    </location>
</feature>
<evidence type="ECO:0000256" key="3">
    <source>
        <dbReference type="ARBA" id="ARBA00022475"/>
    </source>
</evidence>
<dbReference type="InterPro" id="IPR015414">
    <property type="entry name" value="TMEM64"/>
</dbReference>
<protein>
    <recommendedName>
        <fullName evidence="7">TVP38/TMEM64 family membrane protein</fullName>
    </recommendedName>
</protein>
<keyword evidence="5 7" id="KW-1133">Transmembrane helix</keyword>
<evidence type="ECO:0000256" key="2">
    <source>
        <dbReference type="ARBA" id="ARBA00008640"/>
    </source>
</evidence>
<keyword evidence="10" id="KW-1185">Reference proteome</keyword>
<comment type="caution">
    <text evidence="7">Lacks conserved residue(s) required for the propagation of feature annotation.</text>
</comment>
<dbReference type="Pfam" id="PF09335">
    <property type="entry name" value="VTT_dom"/>
    <property type="match status" value="1"/>
</dbReference>
<dbReference type="AlphaFoldDB" id="A0A9X3MNP3"/>
<feature type="transmembrane region" description="Helical" evidence="7">
    <location>
        <begin position="196"/>
        <end position="214"/>
    </location>
</feature>
<reference evidence="9" key="1">
    <citation type="submission" date="2022-10" db="EMBL/GenBank/DDBJ databases">
        <title>The WGS of Solirubrobacter ginsenosidimutans DSM 21036.</title>
        <authorList>
            <person name="Jiang Z."/>
        </authorList>
    </citation>
    <scope>NUCLEOTIDE SEQUENCE</scope>
    <source>
        <strain evidence="9">DSM 21036</strain>
    </source>
</reference>
<comment type="subcellular location">
    <subcellularLocation>
        <location evidence="1 7">Cell membrane</location>
        <topology evidence="1 7">Multi-pass membrane protein</topology>
    </subcellularLocation>
</comment>
<feature type="domain" description="VTT" evidence="8">
    <location>
        <begin position="70"/>
        <end position="185"/>
    </location>
</feature>
<evidence type="ECO:0000256" key="5">
    <source>
        <dbReference type="ARBA" id="ARBA00022989"/>
    </source>
</evidence>